<feature type="region of interest" description="Disordered" evidence="1">
    <location>
        <begin position="50"/>
        <end position="83"/>
    </location>
</feature>
<keyword evidence="3" id="KW-1185">Reference proteome</keyword>
<evidence type="ECO:0000313" key="2">
    <source>
        <dbReference type="EMBL" id="KAJ7307857.1"/>
    </source>
</evidence>
<comment type="caution">
    <text evidence="2">The sequence shown here is derived from an EMBL/GenBank/DDBJ whole genome shotgun (WGS) entry which is preliminary data.</text>
</comment>
<reference evidence="2" key="1">
    <citation type="submission" date="2023-03" db="EMBL/GenBank/DDBJ databases">
        <title>Massive genome expansion in bonnet fungi (Mycena s.s.) driven by repeated elements and novel gene families across ecological guilds.</title>
        <authorList>
            <consortium name="Lawrence Berkeley National Laboratory"/>
            <person name="Harder C.B."/>
            <person name="Miyauchi S."/>
            <person name="Viragh M."/>
            <person name="Kuo A."/>
            <person name="Thoen E."/>
            <person name="Andreopoulos B."/>
            <person name="Lu D."/>
            <person name="Skrede I."/>
            <person name="Drula E."/>
            <person name="Henrissat B."/>
            <person name="Morin E."/>
            <person name="Kohler A."/>
            <person name="Barry K."/>
            <person name="LaButti K."/>
            <person name="Morin E."/>
            <person name="Salamov A."/>
            <person name="Lipzen A."/>
            <person name="Mereny Z."/>
            <person name="Hegedus B."/>
            <person name="Baldrian P."/>
            <person name="Stursova M."/>
            <person name="Weitz H."/>
            <person name="Taylor A."/>
            <person name="Grigoriev I.V."/>
            <person name="Nagy L.G."/>
            <person name="Martin F."/>
            <person name="Kauserud H."/>
        </authorList>
    </citation>
    <scope>NUCLEOTIDE SEQUENCE</scope>
    <source>
        <strain evidence="2">CBHHK002</strain>
    </source>
</reference>
<gene>
    <name evidence="2" type="ORF">DFH08DRAFT_900444</name>
</gene>
<dbReference type="Proteomes" id="UP001218218">
    <property type="component" value="Unassembled WGS sequence"/>
</dbReference>
<evidence type="ECO:0000313" key="3">
    <source>
        <dbReference type="Proteomes" id="UP001218218"/>
    </source>
</evidence>
<organism evidence="2 3">
    <name type="scientific">Mycena albidolilacea</name>
    <dbReference type="NCBI Taxonomy" id="1033008"/>
    <lineage>
        <taxon>Eukaryota</taxon>
        <taxon>Fungi</taxon>
        <taxon>Dikarya</taxon>
        <taxon>Basidiomycota</taxon>
        <taxon>Agaricomycotina</taxon>
        <taxon>Agaricomycetes</taxon>
        <taxon>Agaricomycetidae</taxon>
        <taxon>Agaricales</taxon>
        <taxon>Marasmiineae</taxon>
        <taxon>Mycenaceae</taxon>
        <taxon>Mycena</taxon>
    </lineage>
</organism>
<dbReference type="EMBL" id="JARIHO010000086">
    <property type="protein sequence ID" value="KAJ7307857.1"/>
    <property type="molecule type" value="Genomic_DNA"/>
</dbReference>
<protein>
    <submittedName>
        <fullName evidence="2">Uncharacterized protein</fullName>
    </submittedName>
</protein>
<dbReference type="AlphaFoldDB" id="A0AAD6Z5Z0"/>
<accession>A0AAD6Z5Z0</accession>
<sequence length="83" mass="8892">MARPRYTAPPLRLRTLPMPRLRALLLSFARSACVAGRTLTRCAPAHIRRIPTASPNSTEASAKASPRQIGEPLVLTPGDYGAG</sequence>
<proteinExistence type="predicted"/>
<name>A0AAD6Z5Z0_9AGAR</name>
<evidence type="ECO:0000256" key="1">
    <source>
        <dbReference type="SAM" id="MobiDB-lite"/>
    </source>
</evidence>